<dbReference type="SMART" id="SM00409">
    <property type="entry name" value="IG"/>
    <property type="match status" value="2"/>
</dbReference>
<evidence type="ECO:0000259" key="9">
    <source>
        <dbReference type="PROSITE" id="PS50835"/>
    </source>
</evidence>
<keyword evidence="6" id="KW-1015">Disulfide bond</keyword>
<evidence type="ECO:0000256" key="2">
    <source>
        <dbReference type="ARBA" id="ARBA00022475"/>
    </source>
</evidence>
<dbReference type="InterPro" id="IPR013783">
    <property type="entry name" value="Ig-like_fold"/>
</dbReference>
<dbReference type="PANTHER" id="PTHR19433:SF133">
    <property type="entry name" value="IMMUNE-TYPE RECEPTOR 5 PRECURSOR-RELATED"/>
    <property type="match status" value="1"/>
</dbReference>
<organism evidence="10 11">
    <name type="scientific">Periophthalmus magnuspinnatus</name>
    <dbReference type="NCBI Taxonomy" id="409849"/>
    <lineage>
        <taxon>Eukaryota</taxon>
        <taxon>Metazoa</taxon>
        <taxon>Chordata</taxon>
        <taxon>Craniata</taxon>
        <taxon>Vertebrata</taxon>
        <taxon>Euteleostomi</taxon>
        <taxon>Actinopterygii</taxon>
        <taxon>Neopterygii</taxon>
        <taxon>Teleostei</taxon>
        <taxon>Neoteleostei</taxon>
        <taxon>Acanthomorphata</taxon>
        <taxon>Gobiaria</taxon>
        <taxon>Gobiiformes</taxon>
        <taxon>Gobioidei</taxon>
        <taxon>Gobiidae</taxon>
        <taxon>Oxudercinae</taxon>
        <taxon>Periophthalmus</taxon>
    </lineage>
</organism>
<accession>A0A3B4B597</accession>
<dbReference type="InterPro" id="IPR013151">
    <property type="entry name" value="Immunoglobulin_dom"/>
</dbReference>
<keyword evidence="3" id="KW-0732">Signal</keyword>
<dbReference type="InterPro" id="IPR052051">
    <property type="entry name" value="TCR_complex_component"/>
</dbReference>
<dbReference type="Proteomes" id="UP000261520">
    <property type="component" value="Unplaced"/>
</dbReference>
<dbReference type="Ensembl" id="ENSPMGT00000026449.1">
    <property type="protein sequence ID" value="ENSPMGP00000024822.1"/>
    <property type="gene ID" value="ENSPMGG00000020088.1"/>
</dbReference>
<comment type="subcellular location">
    <subcellularLocation>
        <location evidence="1">Cell membrane</location>
    </subcellularLocation>
</comment>
<evidence type="ECO:0000256" key="1">
    <source>
        <dbReference type="ARBA" id="ARBA00004236"/>
    </source>
</evidence>
<evidence type="ECO:0000313" key="10">
    <source>
        <dbReference type="Ensembl" id="ENSPMGP00000024822.1"/>
    </source>
</evidence>
<evidence type="ECO:0000256" key="8">
    <source>
        <dbReference type="ARBA" id="ARBA00023319"/>
    </source>
</evidence>
<dbReference type="InterPro" id="IPR013106">
    <property type="entry name" value="Ig_V-set"/>
</dbReference>
<dbReference type="CDD" id="cd00099">
    <property type="entry name" value="IgV"/>
    <property type="match status" value="1"/>
</dbReference>
<feature type="domain" description="Ig-like" evidence="9">
    <location>
        <begin position="151"/>
        <end position="244"/>
    </location>
</feature>
<dbReference type="PROSITE" id="PS50835">
    <property type="entry name" value="IG_LIKE"/>
    <property type="match status" value="2"/>
</dbReference>
<keyword evidence="4" id="KW-0391">Immunity</keyword>
<keyword evidence="8" id="KW-0393">Immunoglobulin domain</keyword>
<reference evidence="10" key="1">
    <citation type="submission" date="2025-08" db="UniProtKB">
        <authorList>
            <consortium name="Ensembl"/>
        </authorList>
    </citation>
    <scope>IDENTIFICATION</scope>
</reference>
<dbReference type="SUPFAM" id="SSF48726">
    <property type="entry name" value="Immunoglobulin"/>
    <property type="match status" value="2"/>
</dbReference>
<evidence type="ECO:0000256" key="3">
    <source>
        <dbReference type="ARBA" id="ARBA00022729"/>
    </source>
</evidence>
<dbReference type="InterPro" id="IPR003599">
    <property type="entry name" value="Ig_sub"/>
</dbReference>
<keyword evidence="2" id="KW-1003">Cell membrane</keyword>
<protein>
    <recommendedName>
        <fullName evidence="9">Ig-like domain-containing protein</fullName>
    </recommendedName>
</protein>
<dbReference type="GO" id="GO:0009617">
    <property type="term" value="P:response to bacterium"/>
    <property type="evidence" value="ECO:0007669"/>
    <property type="project" value="TreeGrafter"/>
</dbReference>
<evidence type="ECO:0000256" key="6">
    <source>
        <dbReference type="ARBA" id="ARBA00023157"/>
    </source>
</evidence>
<dbReference type="InterPro" id="IPR036179">
    <property type="entry name" value="Ig-like_dom_sf"/>
</dbReference>
<dbReference type="PANTHER" id="PTHR19433">
    <property type="entry name" value="T-CELL RECEPTOR ALPHA CHAIN V REGION-RELATED"/>
    <property type="match status" value="1"/>
</dbReference>
<dbReference type="Pfam" id="PF07686">
    <property type="entry name" value="V-set"/>
    <property type="match status" value="1"/>
</dbReference>
<evidence type="ECO:0000256" key="5">
    <source>
        <dbReference type="ARBA" id="ARBA00023136"/>
    </source>
</evidence>
<evidence type="ECO:0000256" key="7">
    <source>
        <dbReference type="ARBA" id="ARBA00023180"/>
    </source>
</evidence>
<dbReference type="Pfam" id="PF00047">
    <property type="entry name" value="ig"/>
    <property type="match status" value="1"/>
</dbReference>
<dbReference type="GO" id="GO:0005886">
    <property type="term" value="C:plasma membrane"/>
    <property type="evidence" value="ECO:0007669"/>
    <property type="project" value="UniProtKB-SubCell"/>
</dbReference>
<keyword evidence="11" id="KW-1185">Reference proteome</keyword>
<sequence length="273" mass="30446">LVDLEITRGLLNLFTLPHNPYGQITQTTLNSGDNFTMSCSVKRTEAGLLYFYKMNLESLVQTVAEGSYEKITLKGNFLNSKFEIYETELNMEIVYTFTIFNVTREDAASYVCQAGSSYKMSFVNTTLLIILGKIFKFRSSVTCSFSSVNLGRPVQLQCSLVSKNSSTLQCPSKRNVHWFRSGAGESPGSIIYTYEEQTEEQNQRRCVYSLSTTIQDVNDTGMYYCAVATCGHVLFGPGTRVEISLAAARKGVCIVLLKILKPSKLCPSTDIVY</sequence>
<dbReference type="AlphaFoldDB" id="A0A3B4B597"/>
<keyword evidence="7" id="KW-0325">Glycoprotein</keyword>
<evidence type="ECO:0000313" key="11">
    <source>
        <dbReference type="Proteomes" id="UP000261520"/>
    </source>
</evidence>
<name>A0A3B4B597_9GOBI</name>
<dbReference type="STRING" id="409849.ENSPMGP00000024822"/>
<reference evidence="10" key="2">
    <citation type="submission" date="2025-09" db="UniProtKB">
        <authorList>
            <consortium name="Ensembl"/>
        </authorList>
    </citation>
    <scope>IDENTIFICATION</scope>
</reference>
<evidence type="ECO:0000256" key="4">
    <source>
        <dbReference type="ARBA" id="ARBA00022859"/>
    </source>
</evidence>
<dbReference type="InterPro" id="IPR007110">
    <property type="entry name" value="Ig-like_dom"/>
</dbReference>
<dbReference type="Gene3D" id="2.60.40.10">
    <property type="entry name" value="Immunoglobulins"/>
    <property type="match status" value="2"/>
</dbReference>
<keyword evidence="5" id="KW-0472">Membrane</keyword>
<feature type="domain" description="Ig-like" evidence="9">
    <location>
        <begin position="20"/>
        <end position="128"/>
    </location>
</feature>
<dbReference type="GO" id="GO:0002376">
    <property type="term" value="P:immune system process"/>
    <property type="evidence" value="ECO:0007669"/>
    <property type="project" value="UniProtKB-KW"/>
</dbReference>
<proteinExistence type="predicted"/>